<dbReference type="InterPro" id="IPR011712">
    <property type="entry name" value="Sig_transdc_His_kin_sub3_dim/P"/>
</dbReference>
<dbReference type="RefSeq" id="WP_133766636.1">
    <property type="nucleotide sequence ID" value="NZ_BAAARP010000004.1"/>
</dbReference>
<keyword evidence="9" id="KW-0812">Transmembrane</keyword>
<dbReference type="PANTHER" id="PTHR24421:SF10">
    <property type="entry name" value="NITRATE_NITRITE SENSOR PROTEIN NARQ"/>
    <property type="match status" value="1"/>
</dbReference>
<dbReference type="EC" id="2.7.13.3" evidence="2"/>
<dbReference type="GO" id="GO:0000155">
    <property type="term" value="F:phosphorelay sensor kinase activity"/>
    <property type="evidence" value="ECO:0007669"/>
    <property type="project" value="InterPro"/>
</dbReference>
<keyword evidence="8" id="KW-0902">Two-component regulatory system</keyword>
<dbReference type="GO" id="GO:0046983">
    <property type="term" value="F:protein dimerization activity"/>
    <property type="evidence" value="ECO:0007669"/>
    <property type="project" value="InterPro"/>
</dbReference>
<comment type="caution">
    <text evidence="12">The sequence shown here is derived from an EMBL/GenBank/DDBJ whole genome shotgun (WGS) entry which is preliminary data.</text>
</comment>
<gene>
    <name evidence="12" type="ORF">CLV52_2539</name>
</gene>
<dbReference type="OrthoDB" id="227596at2"/>
<keyword evidence="7" id="KW-0067">ATP-binding</keyword>
<keyword evidence="9" id="KW-1133">Transmembrane helix</keyword>
<evidence type="ECO:0000256" key="4">
    <source>
        <dbReference type="ARBA" id="ARBA00022679"/>
    </source>
</evidence>
<keyword evidence="6 12" id="KW-0418">Kinase</keyword>
<evidence type="ECO:0000259" key="11">
    <source>
        <dbReference type="Pfam" id="PF07730"/>
    </source>
</evidence>
<evidence type="ECO:0000256" key="1">
    <source>
        <dbReference type="ARBA" id="ARBA00000085"/>
    </source>
</evidence>
<evidence type="ECO:0000256" key="8">
    <source>
        <dbReference type="ARBA" id="ARBA00023012"/>
    </source>
</evidence>
<organism evidence="12 13">
    <name type="scientific">Amnibacterium kyonggiense</name>
    <dbReference type="NCBI Taxonomy" id="595671"/>
    <lineage>
        <taxon>Bacteria</taxon>
        <taxon>Bacillati</taxon>
        <taxon>Actinomycetota</taxon>
        <taxon>Actinomycetes</taxon>
        <taxon>Micrococcales</taxon>
        <taxon>Microbacteriaceae</taxon>
        <taxon>Amnibacterium</taxon>
    </lineage>
</organism>
<dbReference type="Gene3D" id="3.30.565.10">
    <property type="entry name" value="Histidine kinase-like ATPase, C-terminal domain"/>
    <property type="match status" value="1"/>
</dbReference>
<feature type="domain" description="Histidine kinase/HSP90-like ATPase" evidence="10">
    <location>
        <begin position="168"/>
        <end position="281"/>
    </location>
</feature>
<evidence type="ECO:0000313" key="13">
    <source>
        <dbReference type="Proteomes" id="UP000295344"/>
    </source>
</evidence>
<evidence type="ECO:0000256" key="9">
    <source>
        <dbReference type="SAM" id="Phobius"/>
    </source>
</evidence>
<dbReference type="GO" id="GO:0016020">
    <property type="term" value="C:membrane"/>
    <property type="evidence" value="ECO:0007669"/>
    <property type="project" value="InterPro"/>
</dbReference>
<accession>A0A4R7FM93</accession>
<dbReference type="CDD" id="cd16917">
    <property type="entry name" value="HATPase_UhpB-NarQ-NarX-like"/>
    <property type="match status" value="1"/>
</dbReference>
<keyword evidence="5" id="KW-0547">Nucleotide-binding</keyword>
<feature type="domain" description="Signal transduction histidine kinase subgroup 3 dimerisation and phosphoacceptor" evidence="11">
    <location>
        <begin position="61"/>
        <end position="125"/>
    </location>
</feature>
<keyword evidence="13" id="KW-1185">Reference proteome</keyword>
<dbReference type="Gene3D" id="1.20.5.1930">
    <property type="match status" value="1"/>
</dbReference>
<evidence type="ECO:0000256" key="2">
    <source>
        <dbReference type="ARBA" id="ARBA00012438"/>
    </source>
</evidence>
<comment type="catalytic activity">
    <reaction evidence="1">
        <text>ATP + protein L-histidine = ADP + protein N-phospho-L-histidine.</text>
        <dbReference type="EC" id="2.7.13.3"/>
    </reaction>
</comment>
<evidence type="ECO:0000256" key="3">
    <source>
        <dbReference type="ARBA" id="ARBA00022553"/>
    </source>
</evidence>
<evidence type="ECO:0000256" key="7">
    <source>
        <dbReference type="ARBA" id="ARBA00022840"/>
    </source>
</evidence>
<sequence length="297" mass="32147">MPSLPQTVWLAVAGGLLVVAVVLLVLWLATARRLREERRQAAEDDRFTAQLQVSVADQGGRLRIIRELHDVAVHRVSAIVAQADGARYAGATDPTAAVRAAQTIAETGRATLADMRRVMTLVRESEAEAAPQPRLKSTRELFKTMRDAGLSVVVEEHGEAYDLNSGAELAVYRILQEALSNSLKYGGDGTEVRVVFTWTSSGLAVRVDDDGFRNAVLRRGLTPDDAAAELSYGVEEDLRSLTQEIAGPGIQEMRARTELFGGTLTATETPGVGFSISAVFPSIRFHNGVHGVDLSRR</sequence>
<reference evidence="12 13" key="1">
    <citation type="submission" date="2019-03" db="EMBL/GenBank/DDBJ databases">
        <title>Genomic Encyclopedia of Archaeal and Bacterial Type Strains, Phase II (KMG-II): from individual species to whole genera.</title>
        <authorList>
            <person name="Goeker M."/>
        </authorList>
    </citation>
    <scope>NUCLEOTIDE SEQUENCE [LARGE SCALE GENOMIC DNA]</scope>
    <source>
        <strain evidence="12 13">DSM 24782</strain>
    </source>
</reference>
<dbReference type="Pfam" id="PF02518">
    <property type="entry name" value="HATPase_c"/>
    <property type="match status" value="1"/>
</dbReference>
<keyword evidence="3" id="KW-0597">Phosphoprotein</keyword>
<dbReference type="InterPro" id="IPR036890">
    <property type="entry name" value="HATPase_C_sf"/>
</dbReference>
<evidence type="ECO:0000259" key="10">
    <source>
        <dbReference type="Pfam" id="PF02518"/>
    </source>
</evidence>
<dbReference type="PANTHER" id="PTHR24421">
    <property type="entry name" value="NITRATE/NITRITE SENSOR PROTEIN NARX-RELATED"/>
    <property type="match status" value="1"/>
</dbReference>
<dbReference type="AlphaFoldDB" id="A0A4R7FM93"/>
<protein>
    <recommendedName>
        <fullName evidence="2">histidine kinase</fullName>
        <ecNumber evidence="2">2.7.13.3</ecNumber>
    </recommendedName>
</protein>
<keyword evidence="4" id="KW-0808">Transferase</keyword>
<dbReference type="SUPFAM" id="SSF55874">
    <property type="entry name" value="ATPase domain of HSP90 chaperone/DNA topoisomerase II/histidine kinase"/>
    <property type="match status" value="1"/>
</dbReference>
<evidence type="ECO:0000256" key="5">
    <source>
        <dbReference type="ARBA" id="ARBA00022741"/>
    </source>
</evidence>
<dbReference type="GO" id="GO:0005524">
    <property type="term" value="F:ATP binding"/>
    <property type="evidence" value="ECO:0007669"/>
    <property type="project" value="UniProtKB-KW"/>
</dbReference>
<dbReference type="InterPro" id="IPR050482">
    <property type="entry name" value="Sensor_HK_TwoCompSys"/>
</dbReference>
<evidence type="ECO:0000256" key="6">
    <source>
        <dbReference type="ARBA" id="ARBA00022777"/>
    </source>
</evidence>
<dbReference type="EMBL" id="SOAM01000002">
    <property type="protein sequence ID" value="TDS77582.1"/>
    <property type="molecule type" value="Genomic_DNA"/>
</dbReference>
<dbReference type="InterPro" id="IPR003594">
    <property type="entry name" value="HATPase_dom"/>
</dbReference>
<evidence type="ECO:0000313" key="12">
    <source>
        <dbReference type="EMBL" id="TDS77582.1"/>
    </source>
</evidence>
<proteinExistence type="predicted"/>
<dbReference type="Pfam" id="PF07730">
    <property type="entry name" value="HisKA_3"/>
    <property type="match status" value="1"/>
</dbReference>
<dbReference type="Proteomes" id="UP000295344">
    <property type="component" value="Unassembled WGS sequence"/>
</dbReference>
<keyword evidence="9" id="KW-0472">Membrane</keyword>
<feature type="transmembrane region" description="Helical" evidence="9">
    <location>
        <begin position="6"/>
        <end position="29"/>
    </location>
</feature>
<name>A0A4R7FM93_9MICO</name>